<keyword evidence="11" id="KW-1185">Reference proteome</keyword>
<dbReference type="InterPro" id="IPR006073">
    <property type="entry name" value="GTP-bd"/>
</dbReference>
<evidence type="ECO:0000256" key="2">
    <source>
        <dbReference type="ARBA" id="ARBA00020953"/>
    </source>
</evidence>
<evidence type="ECO:0000256" key="5">
    <source>
        <dbReference type="ARBA" id="ARBA00022741"/>
    </source>
</evidence>
<dbReference type="InterPro" id="IPR005225">
    <property type="entry name" value="Small_GTP-bd"/>
</dbReference>
<dbReference type="CDD" id="cd01895">
    <property type="entry name" value="EngA2"/>
    <property type="match status" value="1"/>
</dbReference>
<keyword evidence="4" id="KW-0677">Repeat</keyword>
<evidence type="ECO:0000256" key="1">
    <source>
        <dbReference type="ARBA" id="ARBA00008279"/>
    </source>
</evidence>
<dbReference type="GO" id="GO:0042254">
    <property type="term" value="P:ribosome biogenesis"/>
    <property type="evidence" value="ECO:0007669"/>
    <property type="project" value="UniProtKB-KW"/>
</dbReference>
<protein>
    <recommendedName>
        <fullName evidence="2">GTPase Der</fullName>
    </recommendedName>
    <alternativeName>
        <fullName evidence="7">GTP-binding protein EngA</fullName>
    </alternativeName>
</protein>
<dbReference type="HAMAP" id="MF_00195">
    <property type="entry name" value="GTPase_Der"/>
    <property type="match status" value="1"/>
</dbReference>
<dbReference type="NCBIfam" id="TIGR03594">
    <property type="entry name" value="GTPase_EngA"/>
    <property type="match status" value="1"/>
</dbReference>
<gene>
    <name evidence="10" type="ORF">AXG93_246s1080</name>
</gene>
<evidence type="ECO:0000313" key="11">
    <source>
        <dbReference type="Proteomes" id="UP000077202"/>
    </source>
</evidence>
<dbReference type="InterPro" id="IPR016484">
    <property type="entry name" value="GTPase_Der"/>
</dbReference>
<keyword evidence="5" id="KW-0547">Nucleotide-binding</keyword>
<dbReference type="PANTHER" id="PTHR43834">
    <property type="entry name" value="GTPASE DER"/>
    <property type="match status" value="1"/>
</dbReference>
<dbReference type="Gene3D" id="3.40.50.300">
    <property type="entry name" value="P-loop containing nucleotide triphosphate hydrolases"/>
    <property type="match status" value="2"/>
</dbReference>
<dbReference type="Pfam" id="PF01926">
    <property type="entry name" value="MMR_HSR1"/>
    <property type="match status" value="2"/>
</dbReference>
<dbReference type="NCBIfam" id="TIGR00231">
    <property type="entry name" value="small_GTP"/>
    <property type="match status" value="2"/>
</dbReference>
<dbReference type="SUPFAM" id="SSF52540">
    <property type="entry name" value="P-loop containing nucleoside triphosphate hydrolases"/>
    <property type="match status" value="2"/>
</dbReference>
<dbReference type="InterPro" id="IPR032859">
    <property type="entry name" value="KH_dom-like"/>
</dbReference>
<keyword evidence="3" id="KW-0690">Ribosome biogenesis</keyword>
<dbReference type="CDD" id="cd01894">
    <property type="entry name" value="EngA1"/>
    <property type="match status" value="1"/>
</dbReference>
<dbReference type="GO" id="GO:0005525">
    <property type="term" value="F:GTP binding"/>
    <property type="evidence" value="ECO:0007669"/>
    <property type="project" value="UniProtKB-KW"/>
</dbReference>
<feature type="domain" description="G" evidence="8">
    <location>
        <begin position="146"/>
        <end position="267"/>
    </location>
</feature>
<evidence type="ECO:0000256" key="6">
    <source>
        <dbReference type="ARBA" id="ARBA00023134"/>
    </source>
</evidence>
<evidence type="ECO:0000259" key="8">
    <source>
        <dbReference type="Pfam" id="PF01926"/>
    </source>
</evidence>
<accession>A0A176WAK1</accession>
<proteinExistence type="inferred from homology"/>
<dbReference type="Proteomes" id="UP000077202">
    <property type="component" value="Unassembled WGS sequence"/>
</dbReference>
<feature type="domain" description="GTPase Der C-terminal KH-domain-like" evidence="9">
    <location>
        <begin position="543"/>
        <end position="624"/>
    </location>
</feature>
<keyword evidence="6" id="KW-0342">GTP-binding</keyword>
<evidence type="ECO:0000256" key="3">
    <source>
        <dbReference type="ARBA" id="ARBA00022517"/>
    </source>
</evidence>
<dbReference type="Gene3D" id="3.30.300.20">
    <property type="match status" value="1"/>
</dbReference>
<comment type="similarity">
    <text evidence="1">Belongs to the TRAFAC class TrmE-Era-EngA-EngB-Septin-like GTPase superfamily. EngA (Der) GTPase family.</text>
</comment>
<dbReference type="InterPro" id="IPR027417">
    <property type="entry name" value="P-loop_NTPase"/>
</dbReference>
<evidence type="ECO:0000259" key="9">
    <source>
        <dbReference type="Pfam" id="PF14714"/>
    </source>
</evidence>
<dbReference type="EMBL" id="LVLJ01001352">
    <property type="protein sequence ID" value="OAE30137.1"/>
    <property type="molecule type" value="Genomic_DNA"/>
</dbReference>
<evidence type="ECO:0000256" key="7">
    <source>
        <dbReference type="ARBA" id="ARBA00032345"/>
    </source>
</evidence>
<organism evidence="10 11">
    <name type="scientific">Marchantia polymorpha subsp. ruderalis</name>
    <dbReference type="NCBI Taxonomy" id="1480154"/>
    <lineage>
        <taxon>Eukaryota</taxon>
        <taxon>Viridiplantae</taxon>
        <taxon>Streptophyta</taxon>
        <taxon>Embryophyta</taxon>
        <taxon>Marchantiophyta</taxon>
        <taxon>Marchantiopsida</taxon>
        <taxon>Marchantiidae</taxon>
        <taxon>Marchantiales</taxon>
        <taxon>Marchantiaceae</taxon>
        <taxon>Marchantia</taxon>
    </lineage>
</organism>
<evidence type="ECO:0000313" key="10">
    <source>
        <dbReference type="EMBL" id="OAE30137.1"/>
    </source>
</evidence>
<dbReference type="Pfam" id="PF14714">
    <property type="entry name" value="KH_dom-like"/>
    <property type="match status" value="1"/>
</dbReference>
<sequence length="628" mass="69228">MGWSRRSLPQLWHFLSRKPVTCQIKHGPDLKLVVGHETTQRLYTVSRTGGSRGQPGATGELQSWISRDEGQTRALGRPSRSEFRRKIIHTNRNRTPHVEAAASEGLEEYLEDDALLDEIGDLEAETQMPAPSTRASRDAEDAMLPKIMIVGRPNVGKSALFNRLTRRREALVYNTPDGHVTRDVREGIAKLAGLRFKVLDTAGLETFTEDESILARTAGISATALRKCQIALFLVDGRAGLQPQDTDVGKWLRKTAPHVKVVVALNKAEGIYNDSTGRLMAALGETHQLGFGDPTPISAESGEGMGDLYDTLRPLLEEAQAEILKNSPEGVLEPKEADDDSHLNRMPMQLAIAGRPNVGKSTLVNALLREERVLTGPEPGLTRDSVSSQFEYDGRKVRLVDTAGWMQRVQVKEGPAALSAMHARRGVMNAHIVALVLDGEETHNLFTIANTRSSMRHAEAALARWVVQEGRALVVVVNKMDLLSGKENAKLRGNVMKAVPAEIQEILPQVSGVPIVFVSALEKKGSAAIMRNVFQCYEKWCTRLSTAQLNRWLRKVMSRHPKNTSGQGHGAKVKFMTQVKARPPTFVVFVSGVGELEDTDLRFLASALREDFGLDGIPLRILQRSTKK</sequence>
<feature type="domain" description="G" evidence="8">
    <location>
        <begin position="350"/>
        <end position="479"/>
    </location>
</feature>
<dbReference type="PRINTS" id="PR00326">
    <property type="entry name" value="GTP1OBG"/>
</dbReference>
<name>A0A176WAK1_MARPO</name>
<dbReference type="InterPro" id="IPR015946">
    <property type="entry name" value="KH_dom-like_a/b"/>
</dbReference>
<comment type="caution">
    <text evidence="10">The sequence shown here is derived from an EMBL/GenBank/DDBJ whole genome shotgun (WGS) entry which is preliminary data.</text>
</comment>
<dbReference type="AlphaFoldDB" id="A0A176WAK1"/>
<evidence type="ECO:0000256" key="4">
    <source>
        <dbReference type="ARBA" id="ARBA00022737"/>
    </source>
</evidence>
<reference evidence="10" key="1">
    <citation type="submission" date="2016-03" db="EMBL/GenBank/DDBJ databases">
        <title>Mechanisms controlling the formation of the plant cell surface in tip-growing cells are functionally conserved among land plants.</title>
        <authorList>
            <person name="Honkanen S."/>
            <person name="Jones V.A."/>
            <person name="Morieri G."/>
            <person name="Champion C."/>
            <person name="Hetherington A.J."/>
            <person name="Kelly S."/>
            <person name="Saint-Marcoux D."/>
            <person name="Proust H."/>
            <person name="Prescott H."/>
            <person name="Dolan L."/>
        </authorList>
    </citation>
    <scope>NUCLEOTIDE SEQUENCE [LARGE SCALE GENOMIC DNA]</scope>
    <source>
        <tissue evidence="10">Whole gametophyte</tissue>
    </source>
</reference>
<dbReference type="PANTHER" id="PTHR43834:SF6">
    <property type="entry name" value="GTPASE DER"/>
    <property type="match status" value="1"/>
</dbReference>